<dbReference type="OrthoDB" id="6274964at2759"/>
<keyword evidence="2" id="KW-1185">Reference proteome</keyword>
<evidence type="ECO:0000313" key="2">
    <source>
        <dbReference type="Proteomes" id="UP001061958"/>
    </source>
</evidence>
<name>A0A9C7PTA3_9RHOD</name>
<dbReference type="AlphaFoldDB" id="A0A9C7PTA3"/>
<gene>
    <name evidence="1" type="ORF">GpartN1_g1802.t1</name>
</gene>
<dbReference type="Proteomes" id="UP001061958">
    <property type="component" value="Unassembled WGS sequence"/>
</dbReference>
<sequence length="405" mass="46672">MPTKYATRQQFRRRLTFVITTVLFASLVASHIKNSIKTFGLNRRVPLVLTSFEGRVSLSFDVKVLDSTKFLVDQLASRFLIQEPFRCLLVSPSIFQDGEVYFRTLCEQRSKGGFSFISKSQLRERRLNGVDIIGALPPSFISLEENGFEDCRGFEWKYNRYLICSVQTGISERKMSFVSVSELRSYPVKTAGIDLLKVEKNWTPLVWQDILFLIYSFSPLVVLECEKRLDYFYCEVVYKETGDVVTEATILRGGTPCIWLRRNQFFCFCHGRWVEEGRRSSKSEVETEKEDSYFYRGIVVVLQVYPFRILSVSSPLKLFPSLCSSRISRKSVEYPTGIAQFDDTLLLGVHFHDEVSYIFEVSNLVAQLNTLQFDYGLNVSTVEAYLESHKGSVIRNTKWCGSDML</sequence>
<organism evidence="1 2">
    <name type="scientific">Galdieria partita</name>
    <dbReference type="NCBI Taxonomy" id="83374"/>
    <lineage>
        <taxon>Eukaryota</taxon>
        <taxon>Rhodophyta</taxon>
        <taxon>Bangiophyceae</taxon>
        <taxon>Galdieriales</taxon>
        <taxon>Galdieriaceae</taxon>
        <taxon>Galdieria</taxon>
    </lineage>
</organism>
<reference evidence="1" key="2">
    <citation type="submission" date="2022-01" db="EMBL/GenBank/DDBJ databases">
        <authorList>
            <person name="Hirooka S."/>
            <person name="Miyagishima S.Y."/>
        </authorList>
    </citation>
    <scope>NUCLEOTIDE SEQUENCE</scope>
    <source>
        <strain evidence="1">NBRC 102759</strain>
    </source>
</reference>
<protein>
    <submittedName>
        <fullName evidence="1">Uncharacterized protein</fullName>
    </submittedName>
</protein>
<accession>A0A9C7PTA3</accession>
<reference evidence="1" key="1">
    <citation type="journal article" date="2022" name="Proc. Natl. Acad. Sci. U.S.A.">
        <title>Life cycle and functional genomics of the unicellular red alga Galdieria for elucidating algal and plant evolution and industrial use.</title>
        <authorList>
            <person name="Hirooka S."/>
            <person name="Itabashi T."/>
            <person name="Ichinose T.M."/>
            <person name="Onuma R."/>
            <person name="Fujiwara T."/>
            <person name="Yamashita S."/>
            <person name="Jong L.W."/>
            <person name="Tomita R."/>
            <person name="Iwane A.H."/>
            <person name="Miyagishima S.Y."/>
        </authorList>
    </citation>
    <scope>NUCLEOTIDE SEQUENCE</scope>
    <source>
        <strain evidence="1">NBRC 102759</strain>
    </source>
</reference>
<comment type="caution">
    <text evidence="1">The sequence shown here is derived from an EMBL/GenBank/DDBJ whole genome shotgun (WGS) entry which is preliminary data.</text>
</comment>
<dbReference type="EMBL" id="BQMJ01000012">
    <property type="protein sequence ID" value="GJQ10011.1"/>
    <property type="molecule type" value="Genomic_DNA"/>
</dbReference>
<evidence type="ECO:0000313" key="1">
    <source>
        <dbReference type="EMBL" id="GJQ10011.1"/>
    </source>
</evidence>
<proteinExistence type="predicted"/>